<feature type="transmembrane region" description="Helical" evidence="4">
    <location>
        <begin position="479"/>
        <end position="501"/>
    </location>
</feature>
<feature type="transmembrane region" description="Helical" evidence="4">
    <location>
        <begin position="406"/>
        <end position="431"/>
    </location>
</feature>
<evidence type="ECO:0000256" key="4">
    <source>
        <dbReference type="SAM" id="Phobius"/>
    </source>
</evidence>
<dbReference type="Gene3D" id="3.90.550.10">
    <property type="entry name" value="Spore Coat Polysaccharide Biosynthesis Protein SpsA, Chain A"/>
    <property type="match status" value="1"/>
</dbReference>
<dbReference type="Pfam" id="PF13641">
    <property type="entry name" value="Glyco_tranf_2_3"/>
    <property type="match status" value="1"/>
</dbReference>
<organism evidence="5 6">
    <name type="scientific">Burkholderia cenocepacia</name>
    <dbReference type="NCBI Taxonomy" id="95486"/>
    <lineage>
        <taxon>Bacteria</taxon>
        <taxon>Pseudomonadati</taxon>
        <taxon>Pseudomonadota</taxon>
        <taxon>Betaproteobacteria</taxon>
        <taxon>Burkholderiales</taxon>
        <taxon>Burkholderiaceae</taxon>
        <taxon>Burkholderia</taxon>
        <taxon>Burkholderia cepacia complex</taxon>
    </lineage>
</organism>
<keyword evidence="4" id="KW-1133">Transmembrane helix</keyword>
<feature type="transmembrane region" description="Helical" evidence="4">
    <location>
        <begin position="104"/>
        <end position="124"/>
    </location>
</feature>
<dbReference type="InterPro" id="IPR029044">
    <property type="entry name" value="Nucleotide-diphossugar_trans"/>
</dbReference>
<feature type="transmembrane region" description="Helical" evidence="4">
    <location>
        <begin position="443"/>
        <end position="467"/>
    </location>
</feature>
<evidence type="ECO:0000313" key="5">
    <source>
        <dbReference type="EMBL" id="AZQ50777.1"/>
    </source>
</evidence>
<proteinExistence type="inferred from homology"/>
<name>A0A3Q9F7F2_9BURK</name>
<dbReference type="PROSITE" id="PS51257">
    <property type="entry name" value="PROKAR_LIPOPROTEIN"/>
    <property type="match status" value="1"/>
</dbReference>
<reference evidence="5 6" key="1">
    <citation type="submission" date="2018-12" db="EMBL/GenBank/DDBJ databases">
        <title>Cadmium resistance mechanism in endophytic bacteria Burkholderia cenocepacia YG-3.</title>
        <authorList>
            <person name="Zhang X."/>
            <person name="Wang X."/>
            <person name="Zhu Y."/>
        </authorList>
    </citation>
    <scope>NUCLEOTIDE SEQUENCE [LARGE SCALE GENOMIC DNA]</scope>
    <source>
        <strain evidence="5 6">YG-3</strain>
    </source>
</reference>
<dbReference type="SUPFAM" id="SSF53448">
    <property type="entry name" value="Nucleotide-diphospho-sugar transferases"/>
    <property type="match status" value="1"/>
</dbReference>
<dbReference type="PANTHER" id="PTHR43630">
    <property type="entry name" value="POLY-BETA-1,6-N-ACETYL-D-GLUCOSAMINE SYNTHASE"/>
    <property type="match status" value="1"/>
</dbReference>
<dbReference type="EMBL" id="CP034545">
    <property type="protein sequence ID" value="AZQ50777.1"/>
    <property type="molecule type" value="Genomic_DNA"/>
</dbReference>
<keyword evidence="3 5" id="KW-0808">Transferase</keyword>
<dbReference type="GO" id="GO:0016757">
    <property type="term" value="F:glycosyltransferase activity"/>
    <property type="evidence" value="ECO:0007669"/>
    <property type="project" value="UniProtKB-KW"/>
</dbReference>
<protein>
    <submittedName>
        <fullName evidence="5">Glycosyltransferase family 2 protein</fullName>
    </submittedName>
</protein>
<dbReference type="RefSeq" id="WP_126360808.1">
    <property type="nucleotide sequence ID" value="NZ_CP034545.1"/>
</dbReference>
<evidence type="ECO:0000256" key="3">
    <source>
        <dbReference type="ARBA" id="ARBA00022679"/>
    </source>
</evidence>
<comment type="similarity">
    <text evidence="1">Belongs to the glycosyltransferase 2 family.</text>
</comment>
<dbReference type="PANTHER" id="PTHR43630:SF1">
    <property type="entry name" value="POLY-BETA-1,6-N-ACETYL-D-GLUCOSAMINE SYNTHASE"/>
    <property type="match status" value="1"/>
</dbReference>
<keyword evidence="2" id="KW-0328">Glycosyltransferase</keyword>
<evidence type="ECO:0000256" key="2">
    <source>
        <dbReference type="ARBA" id="ARBA00022676"/>
    </source>
</evidence>
<gene>
    <name evidence="5" type="ORF">D5R55_07055</name>
</gene>
<evidence type="ECO:0000256" key="1">
    <source>
        <dbReference type="ARBA" id="ARBA00006739"/>
    </source>
</evidence>
<dbReference type="CDD" id="cd06423">
    <property type="entry name" value="CESA_like"/>
    <property type="match status" value="1"/>
</dbReference>
<dbReference type="AlphaFoldDB" id="A0A3Q9F7F2"/>
<keyword evidence="4" id="KW-0812">Transmembrane</keyword>
<keyword evidence="4" id="KW-0472">Membrane</keyword>
<dbReference type="Proteomes" id="UP000277191">
    <property type="component" value="Chromosome 1"/>
</dbReference>
<evidence type="ECO:0000313" key="6">
    <source>
        <dbReference type="Proteomes" id="UP000277191"/>
    </source>
</evidence>
<accession>A0A3Q9F7F2</accession>
<sequence length="526" mass="58014">MKKTRTASLCEQGMLLLIVLACSLIVRDTASQAIAEPARFDAPATTATAATSTALAAAAGIAMERTALDSRTFPLAARASPDPDASLEPPSAATPDITFDPELLLIPCVAYLWLFTLLTCAYAARHYAFSLDRLFKPQHAPYRTMTHGDWPRLTVFVAAHNEEAVIVDCLMALLATTYPRDRLTIIPVNDRSTDNTRALIDAVRARAPELIQPFHREAGKPGKAAALKDALRFIRGDIMVVFDADYLPRPGLLKELVAPFFDPEVGAVMGRVVPQNADSNLLARLLDLERAGGYQVNQQARNNLKLVPQYGGTVGGIRKSALDAVGGWCDDTLAEDTDMTYRLLLSDWRTVYLNHAECYEEVPERWAVRARQLTRWAKGHNQTMLRYLVPVLRNPLISRRCRLDGALLLGVFAMPALLAIAWSAALALYLFNGVNSTALGLLLSLFALFSFSTFGNFGVFFEIVVAARLDGRATRLRLVPVNVVGFCVTIAAVVSSLWGLALDAAFRRELKWDKTERFRRQLKPER</sequence>